<comment type="caution">
    <text evidence="1">The sequence shown here is derived from an EMBL/GenBank/DDBJ whole genome shotgun (WGS) entry which is preliminary data.</text>
</comment>
<gene>
    <name evidence="1" type="ORF">FXF03_00740</name>
</gene>
<dbReference type="RefSeq" id="WP_044125890.1">
    <property type="nucleotide sequence ID" value="NZ_JAILXN010000001.1"/>
</dbReference>
<proteinExistence type="predicted"/>
<protein>
    <submittedName>
        <fullName evidence="1">Uncharacterized protein</fullName>
    </submittedName>
</protein>
<reference evidence="1 2" key="1">
    <citation type="submission" date="2019-06" db="EMBL/GenBank/DDBJ databases">
        <title>Vibrio cholerae phylogeny based on whole-genome sequencing reveals genetic diversity and population strucutre.</title>
        <authorList>
            <person name="Zhiqiu Y."/>
            <person name="Bin L."/>
            <person name="Lingyan J."/>
        </authorList>
    </citation>
    <scope>NUCLEOTIDE SEQUENCE [LARGE SCALE GENOMIC DNA]</scope>
    <source>
        <strain evidence="1 2">N2814</strain>
    </source>
</reference>
<evidence type="ECO:0000313" key="1">
    <source>
        <dbReference type="EMBL" id="TXX67125.1"/>
    </source>
</evidence>
<evidence type="ECO:0000313" key="2">
    <source>
        <dbReference type="Proteomes" id="UP000323819"/>
    </source>
</evidence>
<dbReference type="Proteomes" id="UP000323819">
    <property type="component" value="Unassembled WGS sequence"/>
</dbReference>
<dbReference type="AlphaFoldDB" id="A0ABD7SQS8"/>
<accession>A0ABD7SQS8</accession>
<name>A0ABD7SQS8_VIBCL</name>
<sequence>MLHDEIELLINKVSSLSRTTSELMVNQAELPNLSENISALAYQLQFLEDVKQGVAIIDEEQLKAKIKLIKETIDITENSISSNN</sequence>
<organism evidence="1 2">
    <name type="scientific">Vibrio cholerae</name>
    <dbReference type="NCBI Taxonomy" id="666"/>
    <lineage>
        <taxon>Bacteria</taxon>
        <taxon>Pseudomonadati</taxon>
        <taxon>Pseudomonadota</taxon>
        <taxon>Gammaproteobacteria</taxon>
        <taxon>Vibrionales</taxon>
        <taxon>Vibrionaceae</taxon>
        <taxon>Vibrio</taxon>
    </lineage>
</organism>
<dbReference type="EMBL" id="VSIJ01000005">
    <property type="protein sequence ID" value="TXX67125.1"/>
    <property type="molecule type" value="Genomic_DNA"/>
</dbReference>